<dbReference type="EMBL" id="HG001851">
    <property type="protein sequence ID" value="CDF37572.1"/>
    <property type="molecule type" value="Genomic_DNA"/>
</dbReference>
<gene>
    <name evidence="3" type="ORF">CHC_T00005789001</name>
</gene>
<dbReference type="Proteomes" id="UP000012073">
    <property type="component" value="Unassembled WGS sequence"/>
</dbReference>
<evidence type="ECO:0000313" key="3">
    <source>
        <dbReference type="EMBL" id="CDF37572.1"/>
    </source>
</evidence>
<dbReference type="PANTHER" id="PTHR48466">
    <property type="entry name" value="OS10G0509000 PROTEIN-RELATED"/>
    <property type="match status" value="1"/>
</dbReference>
<sequence>MELITVSANDRCAPSNEHPENVPSQPSELLFIGRSPCQCLYALIVLTMTPTALNGALMDNSPGALLFVAPFTLAFYAKGSNSSSRLSRRPRPKQVLSNHGTSSLVQRVQPLGCPQTAFQVATTAQQPQETIPTTLHYTGELSEPDVHDESLNLLEWPQISAHVLNYASTPLGRAALCSSSSGLHIPETRAASERLLAETREVYLMEYTLCKPLNFSGVHDVLPIVGLAMKGQTLQGMQLINVAETLASARKIRRHIEGAASPSATEHPQNLSILKDMVSSFRTWPEAEKDIKKSIDDFGDVVDSADPELRGIRNSLRDAMTEVRGKLNDIMARHSDAIQDRVITSRYDRFVIPVKISRKSAFRRGTVHDVSASGFTAYIEPASVRPLNDRLRQLAAKEKARVNAILRRLSAEVVVPIAEDVRNLGRVLAHLDAATARARCSRSLDAVDVVFDDEKPLRLLGARHPLLSWQAMAELESGRNAQGNGKAPKTSEGERKESGTANYKHCL</sequence>
<feature type="region of interest" description="Disordered" evidence="1">
    <location>
        <begin position="477"/>
        <end position="507"/>
    </location>
</feature>
<feature type="region of interest" description="Disordered" evidence="1">
    <location>
        <begin position="82"/>
        <end position="101"/>
    </location>
</feature>
<dbReference type="InterPro" id="IPR036187">
    <property type="entry name" value="DNA_mismatch_repair_MutS_sf"/>
</dbReference>
<evidence type="ECO:0000256" key="1">
    <source>
        <dbReference type="SAM" id="MobiDB-lite"/>
    </source>
</evidence>
<dbReference type="KEGG" id="ccp:CHC_T00005789001"/>
<dbReference type="GeneID" id="17325187"/>
<dbReference type="GO" id="GO:0005524">
    <property type="term" value="F:ATP binding"/>
    <property type="evidence" value="ECO:0007669"/>
    <property type="project" value="InterPro"/>
</dbReference>
<dbReference type="SMART" id="SM00533">
    <property type="entry name" value="MUTSd"/>
    <property type="match status" value="1"/>
</dbReference>
<dbReference type="Gramene" id="CDF37572">
    <property type="protein sequence ID" value="CDF37572"/>
    <property type="gene ID" value="CHC_T00005789001"/>
</dbReference>
<dbReference type="PANTHER" id="PTHR48466:SF2">
    <property type="entry name" value="OS10G0509000 PROTEIN"/>
    <property type="match status" value="1"/>
</dbReference>
<evidence type="ECO:0000259" key="2">
    <source>
        <dbReference type="SMART" id="SM00533"/>
    </source>
</evidence>
<dbReference type="GO" id="GO:0006298">
    <property type="term" value="P:mismatch repair"/>
    <property type="evidence" value="ECO:0007669"/>
    <property type="project" value="InterPro"/>
</dbReference>
<feature type="compositionally biased region" description="Basic and acidic residues" evidence="1">
    <location>
        <begin position="489"/>
        <end position="498"/>
    </location>
</feature>
<dbReference type="STRING" id="2769.R7QGC4"/>
<dbReference type="PhylomeDB" id="R7QGC4"/>
<dbReference type="InterPro" id="IPR045076">
    <property type="entry name" value="MutS"/>
</dbReference>
<proteinExistence type="predicted"/>
<dbReference type="AlphaFoldDB" id="R7QGC4"/>
<evidence type="ECO:0000313" key="4">
    <source>
        <dbReference type="Proteomes" id="UP000012073"/>
    </source>
</evidence>
<feature type="region of interest" description="Disordered" evidence="1">
    <location>
        <begin position="1"/>
        <end position="23"/>
    </location>
</feature>
<organism evidence="3 4">
    <name type="scientific">Chondrus crispus</name>
    <name type="common">Carrageen Irish moss</name>
    <name type="synonym">Polymorpha crispa</name>
    <dbReference type="NCBI Taxonomy" id="2769"/>
    <lineage>
        <taxon>Eukaryota</taxon>
        <taxon>Rhodophyta</taxon>
        <taxon>Florideophyceae</taxon>
        <taxon>Rhodymeniophycidae</taxon>
        <taxon>Gigartinales</taxon>
        <taxon>Gigartinaceae</taxon>
        <taxon>Chondrus</taxon>
    </lineage>
</organism>
<dbReference type="RefSeq" id="XP_005717443.1">
    <property type="nucleotide sequence ID" value="XM_005717386.1"/>
</dbReference>
<protein>
    <recommendedName>
        <fullName evidence="2">DNA mismatch repair protein MutS core domain-containing protein</fullName>
    </recommendedName>
</protein>
<dbReference type="SUPFAM" id="SSF48334">
    <property type="entry name" value="DNA repair protein MutS, domain III"/>
    <property type="match status" value="1"/>
</dbReference>
<reference evidence="4" key="1">
    <citation type="journal article" date="2013" name="Proc. Natl. Acad. Sci. U.S.A.">
        <title>Genome structure and metabolic features in the red seaweed Chondrus crispus shed light on evolution of the Archaeplastida.</title>
        <authorList>
            <person name="Collen J."/>
            <person name="Porcel B."/>
            <person name="Carre W."/>
            <person name="Ball S.G."/>
            <person name="Chaparro C."/>
            <person name="Tonon T."/>
            <person name="Barbeyron T."/>
            <person name="Michel G."/>
            <person name="Noel B."/>
            <person name="Valentin K."/>
            <person name="Elias M."/>
            <person name="Artiguenave F."/>
            <person name="Arun A."/>
            <person name="Aury J.M."/>
            <person name="Barbosa-Neto J.F."/>
            <person name="Bothwell J.H."/>
            <person name="Bouget F.Y."/>
            <person name="Brillet L."/>
            <person name="Cabello-Hurtado F."/>
            <person name="Capella-Gutierrez S."/>
            <person name="Charrier B."/>
            <person name="Cladiere L."/>
            <person name="Cock J.M."/>
            <person name="Coelho S.M."/>
            <person name="Colleoni C."/>
            <person name="Czjzek M."/>
            <person name="Da Silva C."/>
            <person name="Delage L."/>
            <person name="Denoeud F."/>
            <person name="Deschamps P."/>
            <person name="Dittami S.M."/>
            <person name="Gabaldon T."/>
            <person name="Gachon C.M."/>
            <person name="Groisillier A."/>
            <person name="Herve C."/>
            <person name="Jabbari K."/>
            <person name="Katinka M."/>
            <person name="Kloareg B."/>
            <person name="Kowalczyk N."/>
            <person name="Labadie K."/>
            <person name="Leblanc C."/>
            <person name="Lopez P.J."/>
            <person name="McLachlan D.H."/>
            <person name="Meslet-Cladiere L."/>
            <person name="Moustafa A."/>
            <person name="Nehr Z."/>
            <person name="Nyvall Collen P."/>
            <person name="Panaud O."/>
            <person name="Partensky F."/>
            <person name="Poulain J."/>
            <person name="Rensing S.A."/>
            <person name="Rousvoal S."/>
            <person name="Samson G."/>
            <person name="Symeonidi A."/>
            <person name="Weissenbach J."/>
            <person name="Zambounis A."/>
            <person name="Wincker P."/>
            <person name="Boyen C."/>
        </authorList>
    </citation>
    <scope>NUCLEOTIDE SEQUENCE [LARGE SCALE GENOMIC DNA]</scope>
    <source>
        <strain evidence="4">cv. Stackhouse</strain>
    </source>
</reference>
<keyword evidence="4" id="KW-1185">Reference proteome</keyword>
<feature type="domain" description="DNA mismatch repair protein MutS core" evidence="2">
    <location>
        <begin position="161"/>
        <end position="470"/>
    </location>
</feature>
<dbReference type="GO" id="GO:0030983">
    <property type="term" value="F:mismatched DNA binding"/>
    <property type="evidence" value="ECO:0007669"/>
    <property type="project" value="InterPro"/>
</dbReference>
<dbReference type="InterPro" id="IPR007696">
    <property type="entry name" value="DNA_mismatch_repair_MutS_core"/>
</dbReference>
<dbReference type="GO" id="GO:0140664">
    <property type="term" value="F:ATP-dependent DNA damage sensor activity"/>
    <property type="evidence" value="ECO:0007669"/>
    <property type="project" value="InterPro"/>
</dbReference>
<name>R7QGC4_CHOCR</name>
<accession>R7QGC4</accession>